<feature type="domain" description="DUF6234" evidence="3">
    <location>
        <begin position="21"/>
        <end position="134"/>
    </location>
</feature>
<feature type="transmembrane region" description="Helical" evidence="2">
    <location>
        <begin position="67"/>
        <end position="87"/>
    </location>
</feature>
<evidence type="ECO:0000259" key="3">
    <source>
        <dbReference type="Pfam" id="PF19747"/>
    </source>
</evidence>
<dbReference type="Proteomes" id="UP001604267">
    <property type="component" value="Unassembled WGS sequence"/>
</dbReference>
<evidence type="ECO:0000256" key="1">
    <source>
        <dbReference type="SAM" id="MobiDB-lite"/>
    </source>
</evidence>
<name>A0ABW7BIA2_9ACTN</name>
<organism evidence="4 5">
    <name type="scientific">Streptomyces cinerochromogenes</name>
    <dbReference type="NCBI Taxonomy" id="66422"/>
    <lineage>
        <taxon>Bacteria</taxon>
        <taxon>Bacillati</taxon>
        <taxon>Actinomycetota</taxon>
        <taxon>Actinomycetes</taxon>
        <taxon>Kitasatosporales</taxon>
        <taxon>Streptomycetaceae</taxon>
        <taxon>Streptomyces</taxon>
    </lineage>
</organism>
<proteinExistence type="predicted"/>
<reference evidence="4 5" key="1">
    <citation type="submission" date="2024-10" db="EMBL/GenBank/DDBJ databases">
        <title>The Natural Products Discovery Center: Release of the First 8490 Sequenced Strains for Exploring Actinobacteria Biosynthetic Diversity.</title>
        <authorList>
            <person name="Kalkreuter E."/>
            <person name="Kautsar S.A."/>
            <person name="Yang D."/>
            <person name="Bader C.D."/>
            <person name="Teijaro C.N."/>
            <person name="Fluegel L."/>
            <person name="Davis C.M."/>
            <person name="Simpson J.R."/>
            <person name="Lauterbach L."/>
            <person name="Steele A.D."/>
            <person name="Gui C."/>
            <person name="Meng S."/>
            <person name="Li G."/>
            <person name="Viehrig K."/>
            <person name="Ye F."/>
            <person name="Su P."/>
            <person name="Kiefer A.F."/>
            <person name="Nichols A."/>
            <person name="Cepeda A.J."/>
            <person name="Yan W."/>
            <person name="Fan B."/>
            <person name="Jiang Y."/>
            <person name="Adhikari A."/>
            <person name="Zheng C.-J."/>
            <person name="Schuster L."/>
            <person name="Cowan T.M."/>
            <person name="Smanski M.J."/>
            <person name="Chevrette M.G."/>
            <person name="De Carvalho L.P.S."/>
            <person name="Shen B."/>
        </authorList>
    </citation>
    <scope>NUCLEOTIDE SEQUENCE [LARGE SCALE GENOMIC DNA]</scope>
    <source>
        <strain evidence="4 5">NPDC048320</strain>
    </source>
</reference>
<keyword evidence="2" id="KW-0472">Membrane</keyword>
<dbReference type="RefSeq" id="WP_392825453.1">
    <property type="nucleotide sequence ID" value="NZ_JBICYV010000031.1"/>
</dbReference>
<dbReference type="Pfam" id="PF19747">
    <property type="entry name" value="DUF6234"/>
    <property type="match status" value="1"/>
</dbReference>
<comment type="caution">
    <text evidence="4">The sequence shown here is derived from an EMBL/GenBank/DDBJ whole genome shotgun (WGS) entry which is preliminary data.</text>
</comment>
<feature type="transmembrane region" description="Helical" evidence="2">
    <location>
        <begin position="28"/>
        <end position="51"/>
    </location>
</feature>
<accession>A0ABW7BIA2</accession>
<protein>
    <submittedName>
        <fullName evidence="4">DUF6234 family protein</fullName>
    </submittedName>
</protein>
<evidence type="ECO:0000313" key="5">
    <source>
        <dbReference type="Proteomes" id="UP001604267"/>
    </source>
</evidence>
<dbReference type="InterPro" id="IPR046201">
    <property type="entry name" value="DUF6234"/>
</dbReference>
<sequence length="138" mass="13727">MDLPTAPPAFDATEGPGPHRRADPGADIGAGCGLVVLELIALVVVFGLWWLSGFHLDPAEAATADSLWGYLAAAGAVGVLAVVAAAVAARAGAVVTVVGQAVMAVLVCLVVFGGAAAQSHQDRVCRETPSASGCPAKR</sequence>
<keyword evidence="2" id="KW-1133">Transmembrane helix</keyword>
<feature type="transmembrane region" description="Helical" evidence="2">
    <location>
        <begin position="94"/>
        <end position="117"/>
    </location>
</feature>
<dbReference type="EMBL" id="JBICYV010000031">
    <property type="protein sequence ID" value="MFG3016496.1"/>
    <property type="molecule type" value="Genomic_DNA"/>
</dbReference>
<keyword evidence="5" id="KW-1185">Reference proteome</keyword>
<gene>
    <name evidence="4" type="ORF">ACGFZB_39835</name>
</gene>
<keyword evidence="2" id="KW-0812">Transmembrane</keyword>
<feature type="region of interest" description="Disordered" evidence="1">
    <location>
        <begin position="1"/>
        <end position="23"/>
    </location>
</feature>
<evidence type="ECO:0000313" key="4">
    <source>
        <dbReference type="EMBL" id="MFG3016496.1"/>
    </source>
</evidence>
<evidence type="ECO:0000256" key="2">
    <source>
        <dbReference type="SAM" id="Phobius"/>
    </source>
</evidence>